<dbReference type="EMBL" id="MU806365">
    <property type="protein sequence ID" value="KAJ3835920.1"/>
    <property type="molecule type" value="Genomic_DNA"/>
</dbReference>
<dbReference type="Pfam" id="PF14791">
    <property type="entry name" value="DNA_pol_B_thumb"/>
    <property type="match status" value="1"/>
</dbReference>
<dbReference type="AlphaFoldDB" id="A0AA38UBS5"/>
<protein>
    <recommendedName>
        <fullName evidence="4">DNA-directed DNA polymerase X domain-containing protein</fullName>
    </recommendedName>
</protein>
<feature type="compositionally biased region" description="Low complexity" evidence="3">
    <location>
        <begin position="25"/>
        <end position="42"/>
    </location>
</feature>
<gene>
    <name evidence="5" type="ORF">F5878DRAFT_711779</name>
</gene>
<dbReference type="InterPro" id="IPR043519">
    <property type="entry name" value="NT_sf"/>
</dbReference>
<evidence type="ECO:0000256" key="1">
    <source>
        <dbReference type="ARBA" id="ARBA00022679"/>
    </source>
</evidence>
<dbReference type="PANTHER" id="PTHR11276">
    <property type="entry name" value="DNA POLYMERASE TYPE-X FAMILY MEMBER"/>
    <property type="match status" value="1"/>
</dbReference>
<dbReference type="InterPro" id="IPR022312">
    <property type="entry name" value="DNA_pol_X"/>
</dbReference>
<evidence type="ECO:0000256" key="2">
    <source>
        <dbReference type="ARBA" id="ARBA00022695"/>
    </source>
</evidence>
<dbReference type="PANTHER" id="PTHR11276:SF42">
    <property type="entry name" value="DNA POLYMERASE BETA"/>
    <property type="match status" value="1"/>
</dbReference>
<proteinExistence type="predicted"/>
<feature type="domain" description="DNA-directed DNA polymerase X" evidence="4">
    <location>
        <begin position="47"/>
        <end position="557"/>
    </location>
</feature>
<feature type="region of interest" description="Disordered" evidence="3">
    <location>
        <begin position="132"/>
        <end position="169"/>
    </location>
</feature>
<dbReference type="InterPro" id="IPR037160">
    <property type="entry name" value="DNA_Pol_thumb_sf"/>
</dbReference>
<dbReference type="GO" id="GO:0005634">
    <property type="term" value="C:nucleus"/>
    <property type="evidence" value="ECO:0007669"/>
    <property type="project" value="TreeGrafter"/>
</dbReference>
<keyword evidence="1" id="KW-0808">Transferase</keyword>
<dbReference type="GO" id="GO:0006284">
    <property type="term" value="P:base-excision repair"/>
    <property type="evidence" value="ECO:0007669"/>
    <property type="project" value="TreeGrafter"/>
</dbReference>
<evidence type="ECO:0000256" key="3">
    <source>
        <dbReference type="SAM" id="MobiDB-lite"/>
    </source>
</evidence>
<accession>A0AA38UBS5</accession>
<dbReference type="Gene3D" id="1.10.150.110">
    <property type="entry name" value="DNA polymerase beta, N-terminal domain-like"/>
    <property type="match status" value="1"/>
</dbReference>
<comment type="caution">
    <text evidence="5">The sequence shown here is derived from an EMBL/GenBank/DDBJ whole genome shotgun (WGS) entry which is preliminary data.</text>
</comment>
<dbReference type="Gene3D" id="3.30.460.10">
    <property type="entry name" value="Beta Polymerase, domain 2"/>
    <property type="match status" value="1"/>
</dbReference>
<dbReference type="InterPro" id="IPR027421">
    <property type="entry name" value="DNA_pol_lamdba_lyase_dom_sf"/>
</dbReference>
<dbReference type="GO" id="GO:0006303">
    <property type="term" value="P:double-strand break repair via nonhomologous end joining"/>
    <property type="evidence" value="ECO:0007669"/>
    <property type="project" value="TreeGrafter"/>
</dbReference>
<dbReference type="InterPro" id="IPR002054">
    <property type="entry name" value="DNA-dir_DNA_pol_X"/>
</dbReference>
<dbReference type="GO" id="GO:0003887">
    <property type="term" value="F:DNA-directed DNA polymerase activity"/>
    <property type="evidence" value="ECO:0007669"/>
    <property type="project" value="InterPro"/>
</dbReference>
<reference evidence="5" key="1">
    <citation type="submission" date="2022-08" db="EMBL/GenBank/DDBJ databases">
        <authorList>
            <consortium name="DOE Joint Genome Institute"/>
            <person name="Min B."/>
            <person name="Riley R."/>
            <person name="Sierra-Patev S."/>
            <person name="Naranjo-Ortiz M."/>
            <person name="Looney B."/>
            <person name="Konkel Z."/>
            <person name="Slot J.C."/>
            <person name="Sakamoto Y."/>
            <person name="Steenwyk J.L."/>
            <person name="Rokas A."/>
            <person name="Carro J."/>
            <person name="Camarero S."/>
            <person name="Ferreira P."/>
            <person name="Molpeceres G."/>
            <person name="Ruiz-Duenas F.J."/>
            <person name="Serrano A."/>
            <person name="Henrissat B."/>
            <person name="Drula E."/>
            <person name="Hughes K.W."/>
            <person name="Mata J.L."/>
            <person name="Ishikawa N.K."/>
            <person name="Vargas-Isla R."/>
            <person name="Ushijima S."/>
            <person name="Smith C.A."/>
            <person name="Ahrendt S."/>
            <person name="Andreopoulos W."/>
            <person name="He G."/>
            <person name="Labutti K."/>
            <person name="Lipzen A."/>
            <person name="Ng V."/>
            <person name="Sandor L."/>
            <person name="Barry K."/>
            <person name="Martinez A.T."/>
            <person name="Xiao Y."/>
            <person name="Gibbons J.G."/>
            <person name="Terashima K."/>
            <person name="Hibbett D.S."/>
            <person name="Grigoriev I.V."/>
        </authorList>
    </citation>
    <scope>NUCLEOTIDE SEQUENCE</scope>
    <source>
        <strain evidence="5">TFB9207</strain>
    </source>
</reference>
<sequence length="588" mass="66148">MLTSVRILPVQRALRHSQLLRSSNPALLSTTTPTYASSSSETPARESPHERILGALQQARHTEEARPDRNRYRIRSLNKAIREIEYLDHQLVTEKDVEQLKGVSQGLKKALGKFVKMQNPLSGYLDLARLEDDEPETDATSNGKDKSKDLPILKLETPSQRARNQERARAVGDLQSVPGLGITTAKQLVHLGVESVQQLRDILLKEESNKHDKPTSAYPSLDPSIFPLSSHMTKAQLVNLKYLPHLIQPVTRDEISRVLTLLRSILPSHFQIVPVGAHRRGFPISQRIDVCLFHPLFHPEAKDVPVPSSRPSIISYAPNNHRLSLEQPERRGRVDLAFRSYTFSSRDKSMFHNTVIPSLKSGGLVAQGDMAELSVGQWKWSGIVRVPEWKHSEEVDNIDQDNIIGELRSGVKGETESQMELESLRSRLRALRGNTGTFRKLDLSIAPMHSRATAILCLTGDAEFVRDMKSRAKRMGMVLNEFGLWTYEEDPVKEEGEEGEENENQEKQDTSKFLSRRGPGRPKLKEDQGRWTLIPTPTEESLFASLGLDYVPPEKRNYSFLLSKFHKVGGKLRRGGEEGAGMGVVLKS</sequence>
<feature type="region of interest" description="Disordered" evidence="3">
    <location>
        <begin position="24"/>
        <end position="49"/>
    </location>
</feature>
<dbReference type="SUPFAM" id="SSF47802">
    <property type="entry name" value="DNA polymerase beta, N-terminal domain-like"/>
    <property type="match status" value="1"/>
</dbReference>
<feature type="compositionally biased region" description="Acidic residues" evidence="3">
    <location>
        <begin position="491"/>
        <end position="503"/>
    </location>
</feature>
<keyword evidence="6" id="KW-1185">Reference proteome</keyword>
<dbReference type="SUPFAM" id="SSF81301">
    <property type="entry name" value="Nucleotidyltransferase"/>
    <property type="match status" value="1"/>
</dbReference>
<dbReference type="SMART" id="SM00483">
    <property type="entry name" value="POLXc"/>
    <property type="match status" value="1"/>
</dbReference>
<evidence type="ECO:0000259" key="4">
    <source>
        <dbReference type="SMART" id="SM00483"/>
    </source>
</evidence>
<feature type="region of interest" description="Disordered" evidence="3">
    <location>
        <begin position="491"/>
        <end position="527"/>
    </location>
</feature>
<name>A0AA38UBS5_9AGAR</name>
<dbReference type="InterPro" id="IPR029398">
    <property type="entry name" value="PolB_thumb"/>
</dbReference>
<dbReference type="GO" id="GO:0003677">
    <property type="term" value="F:DNA binding"/>
    <property type="evidence" value="ECO:0007669"/>
    <property type="project" value="InterPro"/>
</dbReference>
<evidence type="ECO:0000313" key="5">
    <source>
        <dbReference type="EMBL" id="KAJ3835920.1"/>
    </source>
</evidence>
<dbReference type="Proteomes" id="UP001163846">
    <property type="component" value="Unassembled WGS sequence"/>
</dbReference>
<organism evidence="5 6">
    <name type="scientific">Lentinula raphanica</name>
    <dbReference type="NCBI Taxonomy" id="153919"/>
    <lineage>
        <taxon>Eukaryota</taxon>
        <taxon>Fungi</taxon>
        <taxon>Dikarya</taxon>
        <taxon>Basidiomycota</taxon>
        <taxon>Agaricomycotina</taxon>
        <taxon>Agaricomycetes</taxon>
        <taxon>Agaricomycetidae</taxon>
        <taxon>Agaricales</taxon>
        <taxon>Marasmiineae</taxon>
        <taxon>Omphalotaceae</taxon>
        <taxon>Lentinula</taxon>
    </lineage>
</organism>
<dbReference type="Gene3D" id="3.30.210.10">
    <property type="entry name" value="DNA polymerase, thumb domain"/>
    <property type="match status" value="1"/>
</dbReference>
<keyword evidence="2" id="KW-0548">Nucleotidyltransferase</keyword>
<evidence type="ECO:0000313" key="6">
    <source>
        <dbReference type="Proteomes" id="UP001163846"/>
    </source>
</evidence>